<dbReference type="STRING" id="29170.A0A368FW77"/>
<evidence type="ECO:0000259" key="14">
    <source>
        <dbReference type="Pfam" id="PF00294"/>
    </source>
</evidence>
<dbReference type="EC" id="2.7.1.20" evidence="3 13"/>
<dbReference type="SUPFAM" id="SSF53613">
    <property type="entry name" value="Ribokinase-like"/>
    <property type="match status" value="1"/>
</dbReference>
<dbReference type="GO" id="GO:0004001">
    <property type="term" value="F:adenosine kinase activity"/>
    <property type="evidence" value="ECO:0007669"/>
    <property type="project" value="UniProtKB-UniRule"/>
</dbReference>
<proteinExistence type="inferred from homology"/>
<dbReference type="GO" id="GO:0006144">
    <property type="term" value="P:purine nucleobase metabolic process"/>
    <property type="evidence" value="ECO:0007669"/>
    <property type="project" value="TreeGrafter"/>
</dbReference>
<dbReference type="InterPro" id="IPR001805">
    <property type="entry name" value="Adenokinase"/>
</dbReference>
<dbReference type="GO" id="GO:0044209">
    <property type="term" value="P:AMP salvage"/>
    <property type="evidence" value="ECO:0007669"/>
    <property type="project" value="UniProtKB-UniRule"/>
</dbReference>
<evidence type="ECO:0000256" key="4">
    <source>
        <dbReference type="ARBA" id="ARBA00022679"/>
    </source>
</evidence>
<reference evidence="15 16" key="1">
    <citation type="submission" date="2014-10" db="EMBL/GenBank/DDBJ databases">
        <title>Draft genome of the hookworm Ancylostoma caninum.</title>
        <authorList>
            <person name="Mitreva M."/>
        </authorList>
    </citation>
    <scope>NUCLEOTIDE SEQUENCE [LARGE SCALE GENOMIC DNA]</scope>
    <source>
        <strain evidence="15 16">Baltimore</strain>
    </source>
</reference>
<keyword evidence="9 13" id="KW-0460">Magnesium</keyword>
<dbReference type="Gene3D" id="3.30.1110.10">
    <property type="match status" value="1"/>
</dbReference>
<dbReference type="FunFam" id="3.30.1110.10:FF:000001">
    <property type="entry name" value="Adenosine kinase a"/>
    <property type="match status" value="1"/>
</dbReference>
<evidence type="ECO:0000256" key="5">
    <source>
        <dbReference type="ARBA" id="ARBA00022726"/>
    </source>
</evidence>
<dbReference type="AlphaFoldDB" id="A0A368FW77"/>
<dbReference type="Gene3D" id="3.40.1190.20">
    <property type="match status" value="1"/>
</dbReference>
<keyword evidence="7 13" id="KW-0418">Kinase</keyword>
<evidence type="ECO:0000256" key="2">
    <source>
        <dbReference type="ARBA" id="ARBA00010688"/>
    </source>
</evidence>
<comment type="caution">
    <text evidence="15">The sequence shown here is derived from an EMBL/GenBank/DDBJ whole genome shotgun (WGS) entry which is preliminary data.</text>
</comment>
<comment type="cofactor">
    <cofactor evidence="13">
        <name>Mg(2+)</name>
        <dbReference type="ChEBI" id="CHEBI:18420"/>
    </cofactor>
    <text evidence="13">Binds 3 Mg(2+) ions per subunit.</text>
</comment>
<dbReference type="InterPro" id="IPR011611">
    <property type="entry name" value="PfkB_dom"/>
</dbReference>
<dbReference type="InterPro" id="IPR002173">
    <property type="entry name" value="Carboh/pur_kinase_PfkB_CS"/>
</dbReference>
<organism evidence="15 16">
    <name type="scientific">Ancylostoma caninum</name>
    <name type="common">Dog hookworm</name>
    <dbReference type="NCBI Taxonomy" id="29170"/>
    <lineage>
        <taxon>Eukaryota</taxon>
        <taxon>Metazoa</taxon>
        <taxon>Ecdysozoa</taxon>
        <taxon>Nematoda</taxon>
        <taxon>Chromadorea</taxon>
        <taxon>Rhabditida</taxon>
        <taxon>Rhabditina</taxon>
        <taxon>Rhabditomorpha</taxon>
        <taxon>Strongyloidea</taxon>
        <taxon>Ancylostomatidae</taxon>
        <taxon>Ancylostomatinae</taxon>
        <taxon>Ancylostoma</taxon>
    </lineage>
</organism>
<evidence type="ECO:0000313" key="15">
    <source>
        <dbReference type="EMBL" id="RCN35239.1"/>
    </source>
</evidence>
<evidence type="ECO:0000256" key="9">
    <source>
        <dbReference type="ARBA" id="ARBA00022842"/>
    </source>
</evidence>
<dbReference type="EMBL" id="JOJR01000686">
    <property type="protein sequence ID" value="RCN35239.1"/>
    <property type="molecule type" value="Genomic_DNA"/>
</dbReference>
<dbReference type="InterPro" id="IPR029056">
    <property type="entry name" value="Ribokinase-like"/>
</dbReference>
<comment type="pathway">
    <text evidence="1 13">Purine metabolism; AMP biosynthesis via salvage pathway; AMP from adenosine: step 1/1.</text>
</comment>
<evidence type="ECO:0000256" key="11">
    <source>
        <dbReference type="ARBA" id="ARBA00068771"/>
    </source>
</evidence>
<dbReference type="GO" id="GO:0005829">
    <property type="term" value="C:cytosol"/>
    <property type="evidence" value="ECO:0007669"/>
    <property type="project" value="TreeGrafter"/>
</dbReference>
<feature type="domain" description="Carbohydrate kinase PfkB" evidence="14">
    <location>
        <begin position="27"/>
        <end position="352"/>
    </location>
</feature>
<dbReference type="Pfam" id="PF00294">
    <property type="entry name" value="PfkB"/>
    <property type="match status" value="1"/>
</dbReference>
<evidence type="ECO:0000256" key="8">
    <source>
        <dbReference type="ARBA" id="ARBA00022840"/>
    </source>
</evidence>
<evidence type="ECO:0000256" key="7">
    <source>
        <dbReference type="ARBA" id="ARBA00022777"/>
    </source>
</evidence>
<evidence type="ECO:0000256" key="6">
    <source>
        <dbReference type="ARBA" id="ARBA00022741"/>
    </source>
</evidence>
<feature type="active site" description="Proton acceptor" evidence="12">
    <location>
        <position position="313"/>
    </location>
</feature>
<dbReference type="PRINTS" id="PR00989">
    <property type="entry name" value="ADENOKINASE"/>
</dbReference>
<dbReference type="FunFam" id="3.40.1190.20:FF:000076">
    <property type="entry name" value="Adenosine kinase"/>
    <property type="match status" value="1"/>
</dbReference>
<gene>
    <name evidence="15" type="ORF">ANCCAN_18917</name>
</gene>
<evidence type="ECO:0000313" key="16">
    <source>
        <dbReference type="Proteomes" id="UP000252519"/>
    </source>
</evidence>
<dbReference type="GO" id="GO:0005524">
    <property type="term" value="F:ATP binding"/>
    <property type="evidence" value="ECO:0007669"/>
    <property type="project" value="UniProtKB-UniRule"/>
</dbReference>
<dbReference type="OrthoDB" id="432447at2759"/>
<dbReference type="PROSITE" id="PS00584">
    <property type="entry name" value="PFKB_KINASES_2"/>
    <property type="match status" value="1"/>
</dbReference>
<keyword evidence="13" id="KW-0539">Nucleus</keyword>
<dbReference type="GO" id="GO:0006166">
    <property type="term" value="P:purine ribonucleoside salvage"/>
    <property type="evidence" value="ECO:0007669"/>
    <property type="project" value="UniProtKB-KW"/>
</dbReference>
<dbReference type="CDD" id="cd01168">
    <property type="entry name" value="adenosine_kinase"/>
    <property type="match status" value="1"/>
</dbReference>
<sequence>MANLSEGVLLGCGNPLLDLQATVGKDFLDKWGLKENDAILCDDKHNAMFDELSEKYQVEYVPGGATQNAVRVCQNGVLVLSYHINLYIFVWILNNPNRAAFFGAIGNDKYGDLLRTKAKEAGVNAQYQINDKVKTGTCAALINGQNRSLCAHLAAANTFTIDHMLDPAHASLIEKAEFFYIAGFFLTVSPPSIMHVAEHSHKHNKTFMFNLAAPFISQFFFEPLSAVLPYVDILFGNEDEAAAFAKAAGFETTDLKEIALKIAAWEKKSSKPRTVIITQGADPIIVAVGSEVTLHEVQTIPKEQIVDTNGAGDAFVGGFLSQYIQGKSLKDAILCGNYAAGEIIQKHGCTFPSTCKYH</sequence>
<comment type="subunit">
    <text evidence="13">Monomer.</text>
</comment>
<evidence type="ECO:0000256" key="1">
    <source>
        <dbReference type="ARBA" id="ARBA00004801"/>
    </source>
</evidence>
<protein>
    <recommendedName>
        <fullName evidence="11 13">Adenosine kinase</fullName>
        <shortName evidence="13">AK</shortName>
        <ecNumber evidence="3 13">2.7.1.20</ecNumber>
    </recommendedName>
    <alternativeName>
        <fullName evidence="13">Adenosine 5'-phosphotransferase</fullName>
    </alternativeName>
</protein>
<evidence type="ECO:0000256" key="13">
    <source>
        <dbReference type="RuleBase" id="RU368116"/>
    </source>
</evidence>
<keyword evidence="5 13" id="KW-0660">Purine salvage</keyword>
<comment type="similarity">
    <text evidence="2 13">Belongs to the carbohydrate kinase PfkB family.</text>
</comment>
<accession>A0A368FW77</accession>
<comment type="catalytic activity">
    <reaction evidence="10 13">
        <text>adenosine + ATP = AMP + ADP + H(+)</text>
        <dbReference type="Rhea" id="RHEA:20824"/>
        <dbReference type="ChEBI" id="CHEBI:15378"/>
        <dbReference type="ChEBI" id="CHEBI:16335"/>
        <dbReference type="ChEBI" id="CHEBI:30616"/>
        <dbReference type="ChEBI" id="CHEBI:456215"/>
        <dbReference type="ChEBI" id="CHEBI:456216"/>
        <dbReference type="EC" id="2.7.1.20"/>
    </reaction>
</comment>
<comment type="subcellular location">
    <subcellularLocation>
        <location evidence="13">Nucleus</location>
    </subcellularLocation>
</comment>
<dbReference type="UniPathway" id="UPA00588">
    <property type="reaction ID" value="UER00659"/>
</dbReference>
<comment type="function">
    <text evidence="13">ATP dependent phosphorylation of adenosine and other related nucleoside analogs to monophosphate derivatives.</text>
</comment>
<keyword evidence="8 13" id="KW-0067">ATP-binding</keyword>
<evidence type="ECO:0000256" key="3">
    <source>
        <dbReference type="ARBA" id="ARBA00012119"/>
    </source>
</evidence>
<keyword evidence="16" id="KW-1185">Reference proteome</keyword>
<keyword evidence="4 13" id="KW-0808">Transferase</keyword>
<dbReference type="PANTHER" id="PTHR45769:SF3">
    <property type="entry name" value="ADENOSINE KINASE"/>
    <property type="match status" value="1"/>
</dbReference>
<evidence type="ECO:0000256" key="12">
    <source>
        <dbReference type="PIRSR" id="PIRSR601805-1"/>
    </source>
</evidence>
<dbReference type="Proteomes" id="UP000252519">
    <property type="component" value="Unassembled WGS sequence"/>
</dbReference>
<name>A0A368FW77_ANCCA</name>
<keyword evidence="6 13" id="KW-0547">Nucleotide-binding</keyword>
<dbReference type="GO" id="GO:0005634">
    <property type="term" value="C:nucleus"/>
    <property type="evidence" value="ECO:0007669"/>
    <property type="project" value="UniProtKB-SubCell"/>
</dbReference>
<dbReference type="PANTHER" id="PTHR45769">
    <property type="entry name" value="ADENOSINE KINASE"/>
    <property type="match status" value="1"/>
</dbReference>
<evidence type="ECO:0000256" key="10">
    <source>
        <dbReference type="ARBA" id="ARBA00051362"/>
    </source>
</evidence>